<dbReference type="EMBL" id="CAJVPT010043471">
    <property type="protein sequence ID" value="CAG8732329.1"/>
    <property type="molecule type" value="Genomic_DNA"/>
</dbReference>
<feature type="non-terminal residue" evidence="1">
    <location>
        <position position="1"/>
    </location>
</feature>
<keyword evidence="2" id="KW-1185">Reference proteome</keyword>
<reference evidence="1" key="1">
    <citation type="submission" date="2021-06" db="EMBL/GenBank/DDBJ databases">
        <authorList>
            <person name="Kallberg Y."/>
            <person name="Tangrot J."/>
            <person name="Rosling A."/>
        </authorList>
    </citation>
    <scope>NUCLEOTIDE SEQUENCE</scope>
    <source>
        <strain evidence="1">CL356</strain>
    </source>
</reference>
<comment type="caution">
    <text evidence="1">The sequence shown here is derived from an EMBL/GenBank/DDBJ whole genome shotgun (WGS) entry which is preliminary data.</text>
</comment>
<protein>
    <submittedName>
        <fullName evidence="1">15458_t:CDS:1</fullName>
    </submittedName>
</protein>
<gene>
    <name evidence="1" type="ORF">ACOLOM_LOCUS11717</name>
</gene>
<dbReference type="Proteomes" id="UP000789525">
    <property type="component" value="Unassembled WGS sequence"/>
</dbReference>
<sequence length="490" mass="56386">KLQDTLDDRTAALRNLERDHAAQTLHLERLEEAHQIAREELYEARVEADQLRDNHMNALSEENPDAESVLKRHIEELDQRIMRRNEQIGIQQNEYRRLDMNLKIAEEAAENMRTELEELRVQRVWLEEDASNVRQERNQALRDLDDVRVELDDARTSLEKLETTNSINEKARSEEAATLIELVFSSRAEIQAIKLSAKQEGSHICDSQPPPASSSVQDASVQATGDNEPTQELEEAKRAIEALTNAQSQDLERLRDAEQLNTRLQASLEEATSRGDTLASQLRRATELAREELENRLVTLEEQVESLSAEVEILEERLAEGQEQLTTVLEQNGDLEDQVTDLQSQAIISSKEAQERAAEWEAEIDILRTERDRLSQRDTEFIDLLQRHEVLEREHSAALLVVTDSEKLKDQLNDLQAEKEEYTLTVDKLSSEVEVYRIEREEFLSKLSDLESLRATLLDRTQELEDVQASRQQVEDELNALQESMTQLQQ</sequence>
<evidence type="ECO:0000313" key="2">
    <source>
        <dbReference type="Proteomes" id="UP000789525"/>
    </source>
</evidence>
<organism evidence="1 2">
    <name type="scientific">Acaulospora colombiana</name>
    <dbReference type="NCBI Taxonomy" id="27376"/>
    <lineage>
        <taxon>Eukaryota</taxon>
        <taxon>Fungi</taxon>
        <taxon>Fungi incertae sedis</taxon>
        <taxon>Mucoromycota</taxon>
        <taxon>Glomeromycotina</taxon>
        <taxon>Glomeromycetes</taxon>
        <taxon>Diversisporales</taxon>
        <taxon>Acaulosporaceae</taxon>
        <taxon>Acaulospora</taxon>
    </lineage>
</organism>
<evidence type="ECO:0000313" key="1">
    <source>
        <dbReference type="EMBL" id="CAG8732329.1"/>
    </source>
</evidence>
<name>A0ACA9Q7H6_9GLOM</name>
<accession>A0ACA9Q7H6</accession>
<feature type="non-terminal residue" evidence="1">
    <location>
        <position position="490"/>
    </location>
</feature>
<proteinExistence type="predicted"/>